<organism evidence="3">
    <name type="scientific">marine metagenome</name>
    <dbReference type="NCBI Taxonomy" id="408172"/>
    <lineage>
        <taxon>unclassified sequences</taxon>
        <taxon>metagenomes</taxon>
        <taxon>ecological metagenomes</taxon>
    </lineage>
</organism>
<feature type="domain" description="DUF112" evidence="2">
    <location>
        <begin position="1"/>
        <end position="152"/>
    </location>
</feature>
<feature type="non-terminal residue" evidence="3">
    <location>
        <position position="1"/>
    </location>
</feature>
<dbReference type="PANTHER" id="PTHR35342">
    <property type="entry name" value="TRICARBOXYLIC TRANSPORT PROTEIN"/>
    <property type="match status" value="1"/>
</dbReference>
<keyword evidence="1" id="KW-0472">Membrane</keyword>
<sequence length="211" mass="22687">WSKNKEEIGKGAIEGIAGAEAANNAATGGAMVPTMVLGIPGSGTTAVILVGLMVHGLRPGPYLFTEQVDKVYQIFGAMLLANLMFMAMGLYASKLFARISLVPLQILWPIVFALAVIGAYALSSSLLDVWIALIFGVIGFFARRHGFAVAPIAVGLILGEMVETNFQNSLKMFEGDWWQILTQPLAALFLLLAFLGLFSTSIGKWFSSRRS</sequence>
<protein>
    <recommendedName>
        <fullName evidence="2">DUF112 domain-containing protein</fullName>
    </recommendedName>
</protein>
<reference evidence="3" key="1">
    <citation type="submission" date="2018-05" db="EMBL/GenBank/DDBJ databases">
        <authorList>
            <person name="Lanie J.A."/>
            <person name="Ng W.-L."/>
            <person name="Kazmierczak K.M."/>
            <person name="Andrzejewski T.M."/>
            <person name="Davidsen T.M."/>
            <person name="Wayne K.J."/>
            <person name="Tettelin H."/>
            <person name="Glass J.I."/>
            <person name="Rusch D."/>
            <person name="Podicherti R."/>
            <person name="Tsui H.-C.T."/>
            <person name="Winkler M.E."/>
        </authorList>
    </citation>
    <scope>NUCLEOTIDE SEQUENCE</scope>
</reference>
<evidence type="ECO:0000313" key="3">
    <source>
        <dbReference type="EMBL" id="SVB30838.1"/>
    </source>
</evidence>
<dbReference type="AlphaFoldDB" id="A0A382CXG3"/>
<feature type="transmembrane region" description="Helical" evidence="1">
    <location>
        <begin position="126"/>
        <end position="142"/>
    </location>
</feature>
<proteinExistence type="predicted"/>
<name>A0A382CXG3_9ZZZZ</name>
<feature type="transmembrane region" description="Helical" evidence="1">
    <location>
        <begin position="99"/>
        <end position="120"/>
    </location>
</feature>
<dbReference type="EMBL" id="UINC01036605">
    <property type="protein sequence ID" value="SVB30838.1"/>
    <property type="molecule type" value="Genomic_DNA"/>
</dbReference>
<evidence type="ECO:0000256" key="1">
    <source>
        <dbReference type="SAM" id="Phobius"/>
    </source>
</evidence>
<dbReference type="PANTHER" id="PTHR35342:SF5">
    <property type="entry name" value="TRICARBOXYLIC TRANSPORT PROTEIN"/>
    <property type="match status" value="1"/>
</dbReference>
<feature type="transmembrane region" description="Helical" evidence="1">
    <location>
        <begin position="74"/>
        <end position="92"/>
    </location>
</feature>
<evidence type="ECO:0000259" key="2">
    <source>
        <dbReference type="Pfam" id="PF01970"/>
    </source>
</evidence>
<dbReference type="Pfam" id="PF01970">
    <property type="entry name" value="TctA"/>
    <property type="match status" value="1"/>
</dbReference>
<gene>
    <name evidence="3" type="ORF">METZ01_LOCUS183692</name>
</gene>
<feature type="transmembrane region" description="Helical" evidence="1">
    <location>
        <begin position="186"/>
        <end position="206"/>
    </location>
</feature>
<feature type="transmembrane region" description="Helical" evidence="1">
    <location>
        <begin position="147"/>
        <end position="166"/>
    </location>
</feature>
<accession>A0A382CXG3</accession>
<feature type="transmembrane region" description="Helical" evidence="1">
    <location>
        <begin position="35"/>
        <end position="54"/>
    </location>
</feature>
<keyword evidence="1" id="KW-0812">Transmembrane</keyword>
<keyword evidence="1" id="KW-1133">Transmembrane helix</keyword>
<dbReference type="InterPro" id="IPR002823">
    <property type="entry name" value="DUF112_TM"/>
</dbReference>